<reference evidence="1 2" key="1">
    <citation type="submission" date="2014-04" db="EMBL/GenBank/DDBJ databases">
        <authorList>
            <consortium name="DOE Joint Genome Institute"/>
            <person name="Kuo A."/>
            <person name="Kohler A."/>
            <person name="Nagy L.G."/>
            <person name="Floudas D."/>
            <person name="Copeland A."/>
            <person name="Barry K.W."/>
            <person name="Cichocki N."/>
            <person name="Veneault-Fourrey C."/>
            <person name="LaButti K."/>
            <person name="Lindquist E.A."/>
            <person name="Lipzen A."/>
            <person name="Lundell T."/>
            <person name="Morin E."/>
            <person name="Murat C."/>
            <person name="Sun H."/>
            <person name="Tunlid A."/>
            <person name="Henrissat B."/>
            <person name="Grigoriev I.V."/>
            <person name="Hibbett D.S."/>
            <person name="Martin F."/>
            <person name="Nordberg H.P."/>
            <person name="Cantor M.N."/>
            <person name="Hua S.X."/>
        </authorList>
    </citation>
    <scope>NUCLEOTIDE SEQUENCE [LARGE SCALE GENOMIC DNA]</scope>
    <source>
        <strain evidence="1 2">LaAM-08-1</strain>
    </source>
</reference>
<dbReference type="SUPFAM" id="SSF48264">
    <property type="entry name" value="Cytochrome P450"/>
    <property type="match status" value="1"/>
</dbReference>
<sequence>MVGIFDPLHPMASSKEDLFNDKKRILEEGGVAELEETASGGNDIATLLSGFFLSNSRLPFFLTQYVLLSPHLTVQANQAADEHDKITDEVVIANMSAVFLAGQDTTASSLTRLMCMMAENPNLQAHLLKEILDARALSAPFFLLLSASENVLMTRSQD</sequence>
<evidence type="ECO:0000313" key="1">
    <source>
        <dbReference type="EMBL" id="KIJ92405.1"/>
    </source>
</evidence>
<name>A0A0C9WNY9_9AGAR</name>
<protein>
    <submittedName>
        <fullName evidence="1">Unplaced genomic scaffold K443scaffold_377, whole genome shotgun sequence</fullName>
    </submittedName>
</protein>
<dbReference type="Gene3D" id="1.10.630.10">
    <property type="entry name" value="Cytochrome P450"/>
    <property type="match status" value="1"/>
</dbReference>
<dbReference type="OrthoDB" id="1470350at2759"/>
<dbReference type="AlphaFoldDB" id="A0A0C9WNY9"/>
<dbReference type="GO" id="GO:0016705">
    <property type="term" value="F:oxidoreductase activity, acting on paired donors, with incorporation or reduction of molecular oxygen"/>
    <property type="evidence" value="ECO:0007669"/>
    <property type="project" value="InterPro"/>
</dbReference>
<gene>
    <name evidence="1" type="ORF">K443DRAFT_649484</name>
</gene>
<dbReference type="STRING" id="1095629.A0A0C9WNY9"/>
<accession>A0A0C9WNY9</accession>
<dbReference type="HOGENOM" id="CLU_1669653_0_0_1"/>
<dbReference type="GO" id="GO:0020037">
    <property type="term" value="F:heme binding"/>
    <property type="evidence" value="ECO:0007669"/>
    <property type="project" value="InterPro"/>
</dbReference>
<dbReference type="InterPro" id="IPR001128">
    <property type="entry name" value="Cyt_P450"/>
</dbReference>
<reference evidence="2" key="2">
    <citation type="submission" date="2015-01" db="EMBL/GenBank/DDBJ databases">
        <title>Evolutionary Origins and Diversification of the Mycorrhizal Mutualists.</title>
        <authorList>
            <consortium name="DOE Joint Genome Institute"/>
            <consortium name="Mycorrhizal Genomics Consortium"/>
            <person name="Kohler A."/>
            <person name="Kuo A."/>
            <person name="Nagy L.G."/>
            <person name="Floudas D."/>
            <person name="Copeland A."/>
            <person name="Barry K.W."/>
            <person name="Cichocki N."/>
            <person name="Veneault-Fourrey C."/>
            <person name="LaButti K."/>
            <person name="Lindquist E.A."/>
            <person name="Lipzen A."/>
            <person name="Lundell T."/>
            <person name="Morin E."/>
            <person name="Murat C."/>
            <person name="Riley R."/>
            <person name="Ohm R."/>
            <person name="Sun H."/>
            <person name="Tunlid A."/>
            <person name="Henrissat B."/>
            <person name="Grigoriev I.V."/>
            <person name="Hibbett D.S."/>
            <person name="Martin F."/>
        </authorList>
    </citation>
    <scope>NUCLEOTIDE SEQUENCE [LARGE SCALE GENOMIC DNA]</scope>
    <source>
        <strain evidence="2">LaAM-08-1</strain>
    </source>
</reference>
<dbReference type="Proteomes" id="UP000054477">
    <property type="component" value="Unassembled WGS sequence"/>
</dbReference>
<keyword evidence="2" id="KW-1185">Reference proteome</keyword>
<dbReference type="InterPro" id="IPR036396">
    <property type="entry name" value="Cyt_P450_sf"/>
</dbReference>
<dbReference type="GO" id="GO:0005506">
    <property type="term" value="F:iron ion binding"/>
    <property type="evidence" value="ECO:0007669"/>
    <property type="project" value="InterPro"/>
</dbReference>
<evidence type="ECO:0000313" key="2">
    <source>
        <dbReference type="Proteomes" id="UP000054477"/>
    </source>
</evidence>
<dbReference type="Pfam" id="PF00067">
    <property type="entry name" value="p450"/>
    <property type="match status" value="1"/>
</dbReference>
<dbReference type="EMBL" id="KN838912">
    <property type="protein sequence ID" value="KIJ92405.1"/>
    <property type="molecule type" value="Genomic_DNA"/>
</dbReference>
<proteinExistence type="predicted"/>
<dbReference type="GO" id="GO:0004497">
    <property type="term" value="F:monooxygenase activity"/>
    <property type="evidence" value="ECO:0007669"/>
    <property type="project" value="InterPro"/>
</dbReference>
<organism evidence="1 2">
    <name type="scientific">Laccaria amethystina LaAM-08-1</name>
    <dbReference type="NCBI Taxonomy" id="1095629"/>
    <lineage>
        <taxon>Eukaryota</taxon>
        <taxon>Fungi</taxon>
        <taxon>Dikarya</taxon>
        <taxon>Basidiomycota</taxon>
        <taxon>Agaricomycotina</taxon>
        <taxon>Agaricomycetes</taxon>
        <taxon>Agaricomycetidae</taxon>
        <taxon>Agaricales</taxon>
        <taxon>Agaricineae</taxon>
        <taxon>Hydnangiaceae</taxon>
        <taxon>Laccaria</taxon>
    </lineage>
</organism>